<organism evidence="4 5">
    <name type="scientific">Amylocarpus encephaloides</name>
    <dbReference type="NCBI Taxonomy" id="45428"/>
    <lineage>
        <taxon>Eukaryota</taxon>
        <taxon>Fungi</taxon>
        <taxon>Dikarya</taxon>
        <taxon>Ascomycota</taxon>
        <taxon>Pezizomycotina</taxon>
        <taxon>Leotiomycetes</taxon>
        <taxon>Helotiales</taxon>
        <taxon>Helotiales incertae sedis</taxon>
        <taxon>Amylocarpus</taxon>
    </lineage>
</organism>
<keyword evidence="5" id="KW-1185">Reference proteome</keyword>
<comment type="caution">
    <text evidence="4">The sequence shown here is derived from an EMBL/GenBank/DDBJ whole genome shotgun (WGS) entry which is preliminary data.</text>
</comment>
<evidence type="ECO:0000256" key="2">
    <source>
        <dbReference type="SAM" id="Phobius"/>
    </source>
</evidence>
<dbReference type="Proteomes" id="UP000824998">
    <property type="component" value="Unassembled WGS sequence"/>
</dbReference>
<dbReference type="InterPro" id="IPR046529">
    <property type="entry name" value="DUF6594"/>
</dbReference>
<dbReference type="EMBL" id="MU251750">
    <property type="protein sequence ID" value="KAG9229597.1"/>
    <property type="molecule type" value="Genomic_DNA"/>
</dbReference>
<keyword evidence="2" id="KW-1133">Transmembrane helix</keyword>
<sequence>MAPPEALDLHSLPVEGENPTSALLQSHCLSVCSFGFADNTDLAEKGKQLDGKLPAKMKRSLYRKTSSNLLAQCEEGSDIAHTSSIGATRHVGGDIAIEALTQLETEDSSTSPSPSSSNANTPSTEKSPEDELKKTETKEEADQRKEREFKRHCGRIRNQDFANRPNGFPRLAAFQNSSSSVRMFRRFGEEHARLLLHLQVEITNIKKELNELDDKDSKPGGCGQRLKAANWGEKWDAAQVNLLERLRVKLLQYDELLLKDSSLRALFAPPARDYNNLLNFVWSKKPLCAGEYDFVFYDSDFVFPSTSRKNEFDGFIESCLARWPRSFLFKRLLGQKNQVHAVGDEGIQAFSVHKIALGAKWLSVCVAVTILLIPVFLLFLTRTSSAETVVMVLLFVLAFASIMSLAGASVVSLFIGTCTYCAVLVTFLGNIRSGNSAGAG</sequence>
<accession>A0A9P7Y9Y5</accession>
<feature type="compositionally biased region" description="Basic and acidic residues" evidence="1">
    <location>
        <begin position="126"/>
        <end position="151"/>
    </location>
</feature>
<name>A0A9P7Y9Y5_9HELO</name>
<feature type="transmembrane region" description="Helical" evidence="2">
    <location>
        <begin position="388"/>
        <end position="407"/>
    </location>
</feature>
<protein>
    <recommendedName>
        <fullName evidence="3">DUF6594 domain-containing protein</fullName>
    </recommendedName>
</protein>
<evidence type="ECO:0000256" key="1">
    <source>
        <dbReference type="SAM" id="MobiDB-lite"/>
    </source>
</evidence>
<feature type="transmembrane region" description="Helical" evidence="2">
    <location>
        <begin position="361"/>
        <end position="381"/>
    </location>
</feature>
<proteinExistence type="predicted"/>
<feature type="compositionally biased region" description="Low complexity" evidence="1">
    <location>
        <begin position="108"/>
        <end position="124"/>
    </location>
</feature>
<feature type="domain" description="DUF6594" evidence="3">
    <location>
        <begin position="168"/>
        <end position="425"/>
    </location>
</feature>
<keyword evidence="2" id="KW-0812">Transmembrane</keyword>
<evidence type="ECO:0000259" key="3">
    <source>
        <dbReference type="Pfam" id="PF20237"/>
    </source>
</evidence>
<gene>
    <name evidence="4" type="ORF">BJ875DRAFT_522616</name>
</gene>
<dbReference type="AlphaFoldDB" id="A0A9P7Y9Y5"/>
<dbReference type="PANTHER" id="PTHR34502">
    <property type="entry name" value="DUF6594 DOMAIN-CONTAINING PROTEIN-RELATED"/>
    <property type="match status" value="1"/>
</dbReference>
<dbReference type="Pfam" id="PF20237">
    <property type="entry name" value="DUF6594"/>
    <property type="match status" value="1"/>
</dbReference>
<dbReference type="PANTHER" id="PTHR34502:SF5">
    <property type="entry name" value="DUF6594 DOMAIN-CONTAINING PROTEIN"/>
    <property type="match status" value="1"/>
</dbReference>
<evidence type="ECO:0000313" key="4">
    <source>
        <dbReference type="EMBL" id="KAG9229597.1"/>
    </source>
</evidence>
<evidence type="ECO:0000313" key="5">
    <source>
        <dbReference type="Proteomes" id="UP000824998"/>
    </source>
</evidence>
<keyword evidence="2" id="KW-0472">Membrane</keyword>
<feature type="region of interest" description="Disordered" evidence="1">
    <location>
        <begin position="104"/>
        <end position="151"/>
    </location>
</feature>
<dbReference type="OrthoDB" id="3533814at2759"/>
<reference evidence="4" key="1">
    <citation type="journal article" date="2021" name="IMA Fungus">
        <title>Genomic characterization of three marine fungi, including Emericellopsis atlantica sp. nov. with signatures of a generalist lifestyle and marine biomass degradation.</title>
        <authorList>
            <person name="Hagestad O.C."/>
            <person name="Hou L."/>
            <person name="Andersen J.H."/>
            <person name="Hansen E.H."/>
            <person name="Altermark B."/>
            <person name="Li C."/>
            <person name="Kuhnert E."/>
            <person name="Cox R.J."/>
            <person name="Crous P.W."/>
            <person name="Spatafora J.W."/>
            <person name="Lail K."/>
            <person name="Amirebrahimi M."/>
            <person name="Lipzen A."/>
            <person name="Pangilinan J."/>
            <person name="Andreopoulos W."/>
            <person name="Hayes R.D."/>
            <person name="Ng V."/>
            <person name="Grigoriev I.V."/>
            <person name="Jackson S.A."/>
            <person name="Sutton T.D.S."/>
            <person name="Dobson A.D.W."/>
            <person name="Rama T."/>
        </authorList>
    </citation>
    <scope>NUCLEOTIDE SEQUENCE</scope>
    <source>
        <strain evidence="4">TRa018bII</strain>
    </source>
</reference>